<reference evidence="6" key="1">
    <citation type="journal article" date="2022" name="bioRxiv">
        <title>Sequencing and chromosome-scale assembly of the giantPleurodeles waltlgenome.</title>
        <authorList>
            <person name="Brown T."/>
            <person name="Elewa A."/>
            <person name="Iarovenko S."/>
            <person name="Subramanian E."/>
            <person name="Araus A.J."/>
            <person name="Petzold A."/>
            <person name="Susuki M."/>
            <person name="Suzuki K.-i.T."/>
            <person name="Hayashi T."/>
            <person name="Toyoda A."/>
            <person name="Oliveira C."/>
            <person name="Osipova E."/>
            <person name="Leigh N.D."/>
            <person name="Simon A."/>
            <person name="Yun M.H."/>
        </authorList>
    </citation>
    <scope>NUCLEOTIDE SEQUENCE</scope>
    <source>
        <strain evidence="6">20211129_DDA</strain>
        <tissue evidence="6">Liver</tissue>
    </source>
</reference>
<dbReference type="PANTHER" id="PTHR15363:SF3">
    <property type="entry name" value="POU DOMAIN CLASS 2-ASSOCIATING FACTOR 1"/>
    <property type="match status" value="1"/>
</dbReference>
<proteinExistence type="predicted"/>
<keyword evidence="1" id="KW-0805">Transcription regulation</keyword>
<dbReference type="GO" id="GO:0070974">
    <property type="term" value="F:POU domain binding"/>
    <property type="evidence" value="ECO:0007669"/>
    <property type="project" value="InterPro"/>
</dbReference>
<dbReference type="Pfam" id="PF09310">
    <property type="entry name" value="PD-C2-AF1"/>
    <property type="match status" value="1"/>
</dbReference>
<sequence>MHWQKTARSDPQQQRPYQGVRVKEPVKELLKRKRGTLSNASCFNIPDAVPAPTVTLPHQSIPGYSTIDPHCIDLAVTTSQLPMTDEGGLYTGWISQPSSGTLQPLAQWAACTDYTSHEMVSCPYTGDVYVQPMCPTYTVVGSSSVLTYASQPLLTNFASRNSTTGVVPSLEFAEQQAPITYFQPYYQPIATLPATPLQYQSPPAMATGPQFVPFPFSISDAAVPLQVDEACRGDSSIPIEKLLEENEDNDTYVLNSALAAGGF</sequence>
<protein>
    <recommendedName>
        <fullName evidence="5">OCA domain-containing protein</fullName>
    </recommendedName>
</protein>
<organism evidence="6 7">
    <name type="scientific">Pleurodeles waltl</name>
    <name type="common">Iberian ribbed newt</name>
    <dbReference type="NCBI Taxonomy" id="8319"/>
    <lineage>
        <taxon>Eukaryota</taxon>
        <taxon>Metazoa</taxon>
        <taxon>Chordata</taxon>
        <taxon>Craniata</taxon>
        <taxon>Vertebrata</taxon>
        <taxon>Euteleostomi</taxon>
        <taxon>Amphibia</taxon>
        <taxon>Batrachia</taxon>
        <taxon>Caudata</taxon>
        <taxon>Salamandroidea</taxon>
        <taxon>Salamandridae</taxon>
        <taxon>Pleurodelinae</taxon>
        <taxon>Pleurodeles</taxon>
    </lineage>
</organism>
<evidence type="ECO:0000256" key="3">
    <source>
        <dbReference type="ARBA" id="ARBA00023163"/>
    </source>
</evidence>
<evidence type="ECO:0000313" key="6">
    <source>
        <dbReference type="EMBL" id="KAJ1189245.1"/>
    </source>
</evidence>
<comment type="caution">
    <text evidence="6">The sequence shown here is derived from an EMBL/GenBank/DDBJ whole genome shotgun (WGS) entry which is preliminary data.</text>
</comment>
<evidence type="ECO:0000256" key="1">
    <source>
        <dbReference type="ARBA" id="ARBA00023015"/>
    </source>
</evidence>
<evidence type="ECO:0000313" key="7">
    <source>
        <dbReference type="Proteomes" id="UP001066276"/>
    </source>
</evidence>
<feature type="region of interest" description="Disordered" evidence="4">
    <location>
        <begin position="1"/>
        <end position="20"/>
    </location>
</feature>
<evidence type="ECO:0000259" key="5">
    <source>
        <dbReference type="PROSITE" id="PS52003"/>
    </source>
</evidence>
<keyword evidence="7" id="KW-1185">Reference proteome</keyword>
<dbReference type="Proteomes" id="UP001066276">
    <property type="component" value="Chromosome 3_1"/>
</dbReference>
<evidence type="ECO:0000256" key="4">
    <source>
        <dbReference type="SAM" id="MobiDB-lite"/>
    </source>
</evidence>
<dbReference type="EMBL" id="JANPWB010000005">
    <property type="protein sequence ID" value="KAJ1189245.1"/>
    <property type="molecule type" value="Genomic_DNA"/>
</dbReference>
<keyword evidence="2" id="KW-0010">Activator</keyword>
<dbReference type="GO" id="GO:0003713">
    <property type="term" value="F:transcription coactivator activity"/>
    <property type="evidence" value="ECO:0007669"/>
    <property type="project" value="TreeGrafter"/>
</dbReference>
<dbReference type="GO" id="GO:0090575">
    <property type="term" value="C:RNA polymerase II transcription regulator complex"/>
    <property type="evidence" value="ECO:0007669"/>
    <property type="project" value="TreeGrafter"/>
</dbReference>
<feature type="domain" description="OCA" evidence="5">
    <location>
        <begin position="14"/>
        <end position="36"/>
    </location>
</feature>
<dbReference type="PROSITE" id="PS52003">
    <property type="entry name" value="OCA"/>
    <property type="match status" value="1"/>
</dbReference>
<dbReference type="AlphaFoldDB" id="A0AAV7UJM3"/>
<dbReference type="InterPro" id="IPR047571">
    <property type="entry name" value="OCA"/>
</dbReference>
<gene>
    <name evidence="6" type="ORF">NDU88_005995</name>
</gene>
<dbReference type="PANTHER" id="PTHR15363">
    <property type="entry name" value="POU DOMAIN CLASS 2-ASSOCIATING FACTOR 1"/>
    <property type="match status" value="1"/>
</dbReference>
<keyword evidence="3" id="KW-0804">Transcription</keyword>
<dbReference type="InterPro" id="IPR015389">
    <property type="entry name" value="PD-C2-AF1"/>
</dbReference>
<dbReference type="GO" id="GO:0003677">
    <property type="term" value="F:DNA binding"/>
    <property type="evidence" value="ECO:0007669"/>
    <property type="project" value="InterPro"/>
</dbReference>
<dbReference type="GO" id="GO:0045944">
    <property type="term" value="P:positive regulation of transcription by RNA polymerase II"/>
    <property type="evidence" value="ECO:0007669"/>
    <property type="project" value="TreeGrafter"/>
</dbReference>
<accession>A0AAV7UJM3</accession>
<evidence type="ECO:0000256" key="2">
    <source>
        <dbReference type="ARBA" id="ARBA00023159"/>
    </source>
</evidence>
<name>A0AAV7UJM3_PLEWA</name>